<proteinExistence type="predicted"/>
<sequence>MNITVKSICVDSYTNGSWIKLKRNDTNICYSHQGLKNNEEIKLILTFKNSSLSYILETKENVDENNVILDIPISLTQYIQVNNLKKYVDDLISIKDD</sequence>
<dbReference type="EMBL" id="CAJEWN010001218">
    <property type="protein sequence ID" value="CAD2195484.1"/>
    <property type="molecule type" value="Genomic_DNA"/>
</dbReference>
<accession>A0A6V7X854</accession>
<evidence type="ECO:0000313" key="2">
    <source>
        <dbReference type="Proteomes" id="UP000580250"/>
    </source>
</evidence>
<comment type="caution">
    <text evidence="1">The sequence shown here is derived from an EMBL/GenBank/DDBJ whole genome shotgun (WGS) entry which is preliminary data.</text>
</comment>
<reference evidence="1 2" key="1">
    <citation type="submission" date="2020-08" db="EMBL/GenBank/DDBJ databases">
        <authorList>
            <person name="Koutsovoulos G."/>
            <person name="Danchin GJ E."/>
        </authorList>
    </citation>
    <scope>NUCLEOTIDE SEQUENCE [LARGE SCALE GENOMIC DNA]</scope>
</reference>
<dbReference type="Proteomes" id="UP000580250">
    <property type="component" value="Unassembled WGS sequence"/>
</dbReference>
<evidence type="ECO:0000313" key="1">
    <source>
        <dbReference type="EMBL" id="CAD2195484.1"/>
    </source>
</evidence>
<name>A0A6V7X854_MELEN</name>
<dbReference type="AlphaFoldDB" id="A0A6V7X854"/>
<gene>
    <name evidence="1" type="ORF">MENT_LOCUS48577</name>
</gene>
<organism evidence="1 2">
    <name type="scientific">Meloidogyne enterolobii</name>
    <name type="common">Root-knot nematode worm</name>
    <name type="synonym">Meloidogyne mayaguensis</name>
    <dbReference type="NCBI Taxonomy" id="390850"/>
    <lineage>
        <taxon>Eukaryota</taxon>
        <taxon>Metazoa</taxon>
        <taxon>Ecdysozoa</taxon>
        <taxon>Nematoda</taxon>
        <taxon>Chromadorea</taxon>
        <taxon>Rhabditida</taxon>
        <taxon>Tylenchina</taxon>
        <taxon>Tylenchomorpha</taxon>
        <taxon>Tylenchoidea</taxon>
        <taxon>Meloidogynidae</taxon>
        <taxon>Meloidogyninae</taxon>
        <taxon>Meloidogyne</taxon>
    </lineage>
</organism>
<protein>
    <submittedName>
        <fullName evidence="1">Uncharacterized protein</fullName>
    </submittedName>
</protein>